<keyword evidence="6" id="KW-1185">Reference proteome</keyword>
<evidence type="ECO:0000259" key="4">
    <source>
        <dbReference type="Pfam" id="PF01494"/>
    </source>
</evidence>
<name>A0A8K0ULW4_9AGAR</name>
<dbReference type="Proteomes" id="UP000813824">
    <property type="component" value="Unassembled WGS sequence"/>
</dbReference>
<dbReference type="AlphaFoldDB" id="A0A8K0ULW4"/>
<dbReference type="InterPro" id="IPR002938">
    <property type="entry name" value="FAD-bd"/>
</dbReference>
<dbReference type="GO" id="GO:0071949">
    <property type="term" value="F:FAD binding"/>
    <property type="evidence" value="ECO:0007669"/>
    <property type="project" value="InterPro"/>
</dbReference>
<dbReference type="Pfam" id="PF01494">
    <property type="entry name" value="FAD_binding_3"/>
    <property type="match status" value="2"/>
</dbReference>
<proteinExistence type="predicted"/>
<keyword evidence="2" id="KW-0274">FAD</keyword>
<evidence type="ECO:0000313" key="5">
    <source>
        <dbReference type="EMBL" id="KAH8099305.1"/>
    </source>
</evidence>
<dbReference type="GO" id="GO:0044550">
    <property type="term" value="P:secondary metabolite biosynthetic process"/>
    <property type="evidence" value="ECO:0007669"/>
    <property type="project" value="TreeGrafter"/>
</dbReference>
<sequence>MTISRPSPDGGRFKYTAHHLNFTVSSSSPPNIKTGMEVGKKLRIAVVGGGVCGLTCALALAKEGIQVEVFEAAASFAEIGAGVGFGPNAVRILQDIGILDNVLSECGEPEASLRSFIFYSGMEGHEMVIDYPTNTRDLGLGLHRASFLNALVKNIDQKHTHNRKRCTRVSQGESRRGPVIHFEDGTAYEADVVLGADGIKSVVRNALIREGLEPPIGYSNTCCFRGLVPIEDVISAGVVTDLTRRPVCFIGFDKHIIIFPIKGSTVINVVAFATDRTLNIGEAPRPEGEPWVLPLSTNELLAEYKGWGSDVLKILGCIQAPSKWLIHVVYPPLSSYVKGRIALLGDSAHAMLPHLGAGAGQALEDAYLLAKLLSHPLTNDENVELVLQAYDHTRRKRAQMIWECSRAAGEKYEGRGEHGYTLQGLREDLRDLWEPVWRHELSTDVQEALSYLRTRGVF</sequence>
<protein>
    <recommendedName>
        <fullName evidence="4">FAD-binding domain-containing protein</fullName>
    </recommendedName>
</protein>
<dbReference type="Gene3D" id="3.50.50.60">
    <property type="entry name" value="FAD/NAD(P)-binding domain"/>
    <property type="match status" value="1"/>
</dbReference>
<evidence type="ECO:0000256" key="3">
    <source>
        <dbReference type="ARBA" id="ARBA00023002"/>
    </source>
</evidence>
<organism evidence="5 6">
    <name type="scientific">Cristinia sonorae</name>
    <dbReference type="NCBI Taxonomy" id="1940300"/>
    <lineage>
        <taxon>Eukaryota</taxon>
        <taxon>Fungi</taxon>
        <taxon>Dikarya</taxon>
        <taxon>Basidiomycota</taxon>
        <taxon>Agaricomycotina</taxon>
        <taxon>Agaricomycetes</taxon>
        <taxon>Agaricomycetidae</taxon>
        <taxon>Agaricales</taxon>
        <taxon>Pleurotineae</taxon>
        <taxon>Stephanosporaceae</taxon>
        <taxon>Cristinia</taxon>
    </lineage>
</organism>
<keyword evidence="1" id="KW-0285">Flavoprotein</keyword>
<dbReference type="PANTHER" id="PTHR46720">
    <property type="entry name" value="HYDROXYLASE, PUTATIVE (AFU_ORTHOLOGUE AFUA_3G01460)-RELATED"/>
    <property type="match status" value="1"/>
</dbReference>
<evidence type="ECO:0000256" key="2">
    <source>
        <dbReference type="ARBA" id="ARBA00022827"/>
    </source>
</evidence>
<comment type="caution">
    <text evidence="5">The sequence shown here is derived from an EMBL/GenBank/DDBJ whole genome shotgun (WGS) entry which is preliminary data.</text>
</comment>
<dbReference type="EMBL" id="JAEVFJ010000020">
    <property type="protein sequence ID" value="KAH8099305.1"/>
    <property type="molecule type" value="Genomic_DNA"/>
</dbReference>
<dbReference type="PRINTS" id="PR00420">
    <property type="entry name" value="RNGMNOXGNASE"/>
</dbReference>
<dbReference type="SUPFAM" id="SSF51905">
    <property type="entry name" value="FAD/NAD(P)-binding domain"/>
    <property type="match status" value="1"/>
</dbReference>
<evidence type="ECO:0000256" key="1">
    <source>
        <dbReference type="ARBA" id="ARBA00022630"/>
    </source>
</evidence>
<feature type="domain" description="FAD-binding" evidence="4">
    <location>
        <begin position="334"/>
        <end position="401"/>
    </location>
</feature>
<dbReference type="GO" id="GO:0016491">
    <property type="term" value="F:oxidoreductase activity"/>
    <property type="evidence" value="ECO:0007669"/>
    <property type="project" value="UniProtKB-KW"/>
</dbReference>
<dbReference type="InterPro" id="IPR051104">
    <property type="entry name" value="FAD_monoxygenase"/>
</dbReference>
<feature type="domain" description="FAD-binding" evidence="4">
    <location>
        <begin position="43"/>
        <end position="207"/>
    </location>
</feature>
<gene>
    <name evidence="5" type="ORF">BXZ70DRAFT_943202</name>
</gene>
<accession>A0A8K0ULW4</accession>
<evidence type="ECO:0000313" key="6">
    <source>
        <dbReference type="Proteomes" id="UP000813824"/>
    </source>
</evidence>
<dbReference type="OrthoDB" id="417877at2759"/>
<dbReference type="PANTHER" id="PTHR46720:SF3">
    <property type="entry name" value="FAD-BINDING DOMAIN-CONTAINING PROTEIN-RELATED"/>
    <property type="match status" value="1"/>
</dbReference>
<reference evidence="5" key="1">
    <citation type="journal article" date="2021" name="New Phytol.">
        <title>Evolutionary innovations through gain and loss of genes in the ectomycorrhizal Boletales.</title>
        <authorList>
            <person name="Wu G."/>
            <person name="Miyauchi S."/>
            <person name="Morin E."/>
            <person name="Kuo A."/>
            <person name="Drula E."/>
            <person name="Varga T."/>
            <person name="Kohler A."/>
            <person name="Feng B."/>
            <person name="Cao Y."/>
            <person name="Lipzen A."/>
            <person name="Daum C."/>
            <person name="Hundley H."/>
            <person name="Pangilinan J."/>
            <person name="Johnson J."/>
            <person name="Barry K."/>
            <person name="LaButti K."/>
            <person name="Ng V."/>
            <person name="Ahrendt S."/>
            <person name="Min B."/>
            <person name="Choi I.G."/>
            <person name="Park H."/>
            <person name="Plett J.M."/>
            <person name="Magnuson J."/>
            <person name="Spatafora J.W."/>
            <person name="Nagy L.G."/>
            <person name="Henrissat B."/>
            <person name="Grigoriev I.V."/>
            <person name="Yang Z.L."/>
            <person name="Xu J."/>
            <person name="Martin F.M."/>
        </authorList>
    </citation>
    <scope>NUCLEOTIDE SEQUENCE</scope>
    <source>
        <strain evidence="5">KKN 215</strain>
    </source>
</reference>
<keyword evidence="3" id="KW-0560">Oxidoreductase</keyword>
<dbReference type="SUPFAM" id="SSF54373">
    <property type="entry name" value="FAD-linked reductases, C-terminal domain"/>
    <property type="match status" value="1"/>
</dbReference>
<dbReference type="InterPro" id="IPR036188">
    <property type="entry name" value="FAD/NAD-bd_sf"/>
</dbReference>